<protein>
    <submittedName>
        <fullName evidence="1">Uncharacterized protein</fullName>
    </submittedName>
</protein>
<evidence type="ECO:0000313" key="2">
    <source>
        <dbReference type="Proteomes" id="UP001295423"/>
    </source>
</evidence>
<reference evidence="1" key="1">
    <citation type="submission" date="2023-08" db="EMBL/GenBank/DDBJ databases">
        <authorList>
            <person name="Audoor S."/>
            <person name="Bilcke G."/>
        </authorList>
    </citation>
    <scope>NUCLEOTIDE SEQUENCE</scope>
</reference>
<evidence type="ECO:0000313" key="1">
    <source>
        <dbReference type="EMBL" id="CAJ1950670.1"/>
    </source>
</evidence>
<name>A0AAD2FRE3_9STRA</name>
<comment type="caution">
    <text evidence="1">The sequence shown here is derived from an EMBL/GenBank/DDBJ whole genome shotgun (WGS) entry which is preliminary data.</text>
</comment>
<gene>
    <name evidence="1" type="ORF">CYCCA115_LOCUS12698</name>
</gene>
<keyword evidence="2" id="KW-1185">Reference proteome</keyword>
<proteinExistence type="predicted"/>
<sequence length="364" mass="40954">MRIAFKQMLMRRFLASRCPRHHRDFIELAKQVHAFLSTAKLGSGQNFHLSPPPYSTTAKWANGWKFRNCKSILNKLSVKSIDFESHESPLVPPSNDICNTRYAFQSPFARREHTRTQQLKGGLNNSSRIHRGSFYSGRYIFNRGNGVDLGTGSKDGMFPNEMRTLNDFCRQLGVMRESNGDNVREVRPGMIKIGMVSMCGGLDLEVPTLSALGAPGICLVQKLNVAARKVCSQMMPGLLEEIQERAHIKVPKPLGGHNGLCSIMFQSKSLQNEAHFDPNDLSRCFANWASEDGKDHDGWYLLFPNIRYLEHGGATYDGLAIKLRDGIIVSWDGRELHHCSTRPFDDISTWGTWFGASKKALGHR</sequence>
<accession>A0AAD2FRE3</accession>
<dbReference type="EMBL" id="CAKOGP040001770">
    <property type="protein sequence ID" value="CAJ1950670.1"/>
    <property type="molecule type" value="Genomic_DNA"/>
</dbReference>
<dbReference type="Proteomes" id="UP001295423">
    <property type="component" value="Unassembled WGS sequence"/>
</dbReference>
<organism evidence="1 2">
    <name type="scientific">Cylindrotheca closterium</name>
    <dbReference type="NCBI Taxonomy" id="2856"/>
    <lineage>
        <taxon>Eukaryota</taxon>
        <taxon>Sar</taxon>
        <taxon>Stramenopiles</taxon>
        <taxon>Ochrophyta</taxon>
        <taxon>Bacillariophyta</taxon>
        <taxon>Bacillariophyceae</taxon>
        <taxon>Bacillariophycidae</taxon>
        <taxon>Bacillariales</taxon>
        <taxon>Bacillariaceae</taxon>
        <taxon>Cylindrotheca</taxon>
    </lineage>
</organism>
<dbReference type="AlphaFoldDB" id="A0AAD2FRE3"/>